<comment type="caution">
    <text evidence="4">The sequence shown here is derived from an EMBL/GenBank/DDBJ whole genome shotgun (WGS) entry which is preliminary data.</text>
</comment>
<dbReference type="Gene3D" id="3.40.50.150">
    <property type="entry name" value="Vaccinia Virus protein VP39"/>
    <property type="match status" value="1"/>
</dbReference>
<dbReference type="AlphaFoldDB" id="A0A835Z4Q9"/>
<sequence length="423" mass="45323">MAPCDAAKEQLTRAAVLLQKDELAAADEACRRALAQFAQHLRSIGDHAQALHEFERAAALDPANQLAAFWQSVAAKGTGASASGGGDVPAPPREYIEKLYDGYAAKFEEHLTKGLQYKTHELLVEALVKALPGRLWARCVDLGCGTGLSGVTARPHVEHLTGVDLSKNMIAQARAKGTAVYNRLIVGECAEALMDLGTDLGTEGGKGAERFDLFLSCDVFVYIGDLQPCFTAMAATAAPGAVIAFSPSVIRKQANKPVNGYLIIAQRQTPADRVDLRGLSLAVDGVALCYHMITIHSHSASPCLCLSLGGDYRAFTAHITRYLQALLSHDVTLHVVLDGMQEADKAATTRDRRRAQVQEARDTVRCIARCGVAAEGAEHWAAREKLLPLFATECLARACSALGVGCVVAAREADRRLALIARW</sequence>
<dbReference type="Gene3D" id="3.40.50.1010">
    <property type="entry name" value="5'-nuclease"/>
    <property type="match status" value="1"/>
</dbReference>
<dbReference type="CDD" id="cd02440">
    <property type="entry name" value="AdoMet_MTases"/>
    <property type="match status" value="1"/>
</dbReference>
<dbReference type="PANTHER" id="PTHR15665:SF1">
    <property type="entry name" value="PROTEIN ASTEROID HOMOLOG 1"/>
    <property type="match status" value="1"/>
</dbReference>
<keyword evidence="4" id="KW-0489">Methyltransferase</keyword>
<comment type="similarity">
    <text evidence="1">Belongs to the asteroid family.</text>
</comment>
<evidence type="ECO:0000256" key="1">
    <source>
        <dbReference type="ARBA" id="ARBA00007398"/>
    </source>
</evidence>
<dbReference type="InterPro" id="IPR013217">
    <property type="entry name" value="Methyltransf_12"/>
</dbReference>
<dbReference type="PANTHER" id="PTHR15665">
    <property type="entry name" value="ASTEROID PROTEIN"/>
    <property type="match status" value="1"/>
</dbReference>
<dbReference type="InterPro" id="IPR029063">
    <property type="entry name" value="SAM-dependent_MTases_sf"/>
</dbReference>
<dbReference type="InterPro" id="IPR019734">
    <property type="entry name" value="TPR_rpt"/>
</dbReference>
<proteinExistence type="inferred from homology"/>
<evidence type="ECO:0000313" key="4">
    <source>
        <dbReference type="EMBL" id="KAG5182238.1"/>
    </source>
</evidence>
<feature type="repeat" description="TPR" evidence="2">
    <location>
        <begin position="31"/>
        <end position="64"/>
    </location>
</feature>
<dbReference type="SUPFAM" id="SSF88723">
    <property type="entry name" value="PIN domain-like"/>
    <property type="match status" value="1"/>
</dbReference>
<dbReference type="InterPro" id="IPR029060">
    <property type="entry name" value="PIN-like_dom_sf"/>
</dbReference>
<keyword evidence="5" id="KW-1185">Reference proteome</keyword>
<dbReference type="InterPro" id="IPR011990">
    <property type="entry name" value="TPR-like_helical_dom_sf"/>
</dbReference>
<evidence type="ECO:0000256" key="2">
    <source>
        <dbReference type="PROSITE-ProRule" id="PRU00339"/>
    </source>
</evidence>
<dbReference type="SUPFAM" id="SSF53335">
    <property type="entry name" value="S-adenosyl-L-methionine-dependent methyltransferases"/>
    <property type="match status" value="1"/>
</dbReference>
<dbReference type="OrthoDB" id="3647at2759"/>
<feature type="domain" description="Methyltransferase type 12" evidence="3">
    <location>
        <begin position="140"/>
        <end position="243"/>
    </location>
</feature>
<evidence type="ECO:0000313" key="5">
    <source>
        <dbReference type="Proteomes" id="UP000664859"/>
    </source>
</evidence>
<dbReference type="SUPFAM" id="SSF48452">
    <property type="entry name" value="TPR-like"/>
    <property type="match status" value="1"/>
</dbReference>
<dbReference type="Proteomes" id="UP000664859">
    <property type="component" value="Unassembled WGS sequence"/>
</dbReference>
<gene>
    <name evidence="4" type="ORF">JKP88DRAFT_278214</name>
</gene>
<dbReference type="InterPro" id="IPR026832">
    <property type="entry name" value="Asteroid"/>
</dbReference>
<evidence type="ECO:0000259" key="3">
    <source>
        <dbReference type="Pfam" id="PF08242"/>
    </source>
</evidence>
<name>A0A835Z4Q9_9STRA</name>
<dbReference type="EMBL" id="JAFCMP010000257">
    <property type="protein sequence ID" value="KAG5182238.1"/>
    <property type="molecule type" value="Genomic_DNA"/>
</dbReference>
<keyword evidence="4" id="KW-0808">Transferase</keyword>
<dbReference type="Pfam" id="PF08242">
    <property type="entry name" value="Methyltransf_12"/>
    <property type="match status" value="1"/>
</dbReference>
<accession>A0A835Z4Q9</accession>
<dbReference type="GO" id="GO:0032259">
    <property type="term" value="P:methylation"/>
    <property type="evidence" value="ECO:0007669"/>
    <property type="project" value="UniProtKB-KW"/>
</dbReference>
<keyword evidence="2" id="KW-0802">TPR repeat</keyword>
<protein>
    <submittedName>
        <fullName evidence="4">S-adenosyl-L-methionine-dependent methyltransferase</fullName>
    </submittedName>
</protein>
<reference evidence="4" key="1">
    <citation type="submission" date="2021-02" db="EMBL/GenBank/DDBJ databases">
        <title>First Annotated Genome of the Yellow-green Alga Tribonema minus.</title>
        <authorList>
            <person name="Mahan K.M."/>
        </authorList>
    </citation>
    <scope>NUCLEOTIDE SEQUENCE</scope>
    <source>
        <strain evidence="4">UTEX B ZZ1240</strain>
    </source>
</reference>
<organism evidence="4 5">
    <name type="scientific">Tribonema minus</name>
    <dbReference type="NCBI Taxonomy" id="303371"/>
    <lineage>
        <taxon>Eukaryota</taxon>
        <taxon>Sar</taxon>
        <taxon>Stramenopiles</taxon>
        <taxon>Ochrophyta</taxon>
        <taxon>PX clade</taxon>
        <taxon>Xanthophyceae</taxon>
        <taxon>Tribonematales</taxon>
        <taxon>Tribonemataceae</taxon>
        <taxon>Tribonema</taxon>
    </lineage>
</organism>
<dbReference type="GO" id="GO:0008168">
    <property type="term" value="F:methyltransferase activity"/>
    <property type="evidence" value="ECO:0007669"/>
    <property type="project" value="UniProtKB-KW"/>
</dbReference>
<dbReference type="PROSITE" id="PS50005">
    <property type="entry name" value="TPR"/>
    <property type="match status" value="1"/>
</dbReference>